<dbReference type="EMBL" id="JARK01001353">
    <property type="protein sequence ID" value="EYC22637.1"/>
    <property type="molecule type" value="Genomic_DNA"/>
</dbReference>
<name>A0A016V6L4_9BILA</name>
<dbReference type="Proteomes" id="UP000024635">
    <property type="component" value="Unassembled WGS sequence"/>
</dbReference>
<protein>
    <submittedName>
        <fullName evidence="1">Uncharacterized protein</fullName>
    </submittedName>
</protein>
<comment type="caution">
    <text evidence="1">The sequence shown here is derived from an EMBL/GenBank/DDBJ whole genome shotgun (WGS) entry which is preliminary data.</text>
</comment>
<proteinExistence type="predicted"/>
<dbReference type="AlphaFoldDB" id="A0A016V6L4"/>
<organism evidence="1 2">
    <name type="scientific">Ancylostoma ceylanicum</name>
    <dbReference type="NCBI Taxonomy" id="53326"/>
    <lineage>
        <taxon>Eukaryota</taxon>
        <taxon>Metazoa</taxon>
        <taxon>Ecdysozoa</taxon>
        <taxon>Nematoda</taxon>
        <taxon>Chromadorea</taxon>
        <taxon>Rhabditida</taxon>
        <taxon>Rhabditina</taxon>
        <taxon>Rhabditomorpha</taxon>
        <taxon>Strongyloidea</taxon>
        <taxon>Ancylostomatidae</taxon>
        <taxon>Ancylostomatinae</taxon>
        <taxon>Ancylostoma</taxon>
    </lineage>
</organism>
<accession>A0A016V6L4</accession>
<keyword evidence="2" id="KW-1185">Reference proteome</keyword>
<evidence type="ECO:0000313" key="1">
    <source>
        <dbReference type="EMBL" id="EYC22637.1"/>
    </source>
</evidence>
<evidence type="ECO:0000313" key="2">
    <source>
        <dbReference type="Proteomes" id="UP000024635"/>
    </source>
</evidence>
<sequence>MDEFNWMAEWIKISENGYIPAVFSLPMSNILDTAPGNTSSIFTSARSTLMLITTSSQPSLRQLHIVRF</sequence>
<reference evidence="2" key="1">
    <citation type="journal article" date="2015" name="Nat. Genet.">
        <title>The genome and transcriptome of the zoonotic hookworm Ancylostoma ceylanicum identify infection-specific gene families.</title>
        <authorList>
            <person name="Schwarz E.M."/>
            <person name="Hu Y."/>
            <person name="Antoshechkin I."/>
            <person name="Miller M.M."/>
            <person name="Sternberg P.W."/>
            <person name="Aroian R.V."/>
        </authorList>
    </citation>
    <scope>NUCLEOTIDE SEQUENCE</scope>
    <source>
        <strain evidence="2">HY135</strain>
    </source>
</reference>
<gene>
    <name evidence="1" type="primary">Acey_s0017.g3469</name>
    <name evidence="1" type="ORF">Y032_0017g3469</name>
</gene>